<reference evidence="11" key="1">
    <citation type="submission" date="2020-05" db="EMBL/GenBank/DDBJ databases">
        <authorList>
            <person name="Chiriac C."/>
            <person name="Salcher M."/>
            <person name="Ghai R."/>
            <person name="Kavagutti S V."/>
        </authorList>
    </citation>
    <scope>NUCLEOTIDE SEQUENCE</scope>
</reference>
<sequence>MSDSLFFILALTFLGVWIFISGRNRKKAAEKLRTEVVKGAYVMLTSGIYGKILAVNDDRVELETAPGQKLTVAMGAVRGIEVPPKKATPAKKESAPASKSKPKAPKANSGK</sequence>
<evidence type="ECO:0000256" key="6">
    <source>
        <dbReference type="ARBA" id="ARBA00022989"/>
    </source>
</evidence>
<comment type="subcellular location">
    <subcellularLocation>
        <location evidence="1">Cell membrane</location>
        <topology evidence="1">Single-pass membrane protein</topology>
    </subcellularLocation>
</comment>
<feature type="transmembrane region" description="Helical" evidence="10">
    <location>
        <begin position="6"/>
        <end position="23"/>
    </location>
</feature>
<feature type="region of interest" description="Disordered" evidence="9">
    <location>
        <begin position="83"/>
        <end position="111"/>
    </location>
</feature>
<evidence type="ECO:0000256" key="2">
    <source>
        <dbReference type="ARBA" id="ARBA00022448"/>
    </source>
</evidence>
<dbReference type="Pfam" id="PF02699">
    <property type="entry name" value="YajC"/>
    <property type="match status" value="1"/>
</dbReference>
<evidence type="ECO:0000313" key="11">
    <source>
        <dbReference type="EMBL" id="CAB4557325.1"/>
    </source>
</evidence>
<dbReference type="GO" id="GO:0005886">
    <property type="term" value="C:plasma membrane"/>
    <property type="evidence" value="ECO:0007669"/>
    <property type="project" value="UniProtKB-SubCell"/>
</dbReference>
<keyword evidence="7" id="KW-0811">Translocation</keyword>
<keyword evidence="6 10" id="KW-1133">Transmembrane helix</keyword>
<evidence type="ECO:0000256" key="10">
    <source>
        <dbReference type="SAM" id="Phobius"/>
    </source>
</evidence>
<keyword evidence="5" id="KW-0653">Protein transport</keyword>
<keyword evidence="2" id="KW-0813">Transport</keyword>
<evidence type="ECO:0000256" key="9">
    <source>
        <dbReference type="SAM" id="MobiDB-lite"/>
    </source>
</evidence>
<dbReference type="InterPro" id="IPR003849">
    <property type="entry name" value="Preprotein_translocase_YajC"/>
</dbReference>
<dbReference type="EMBL" id="CAEZSX010000109">
    <property type="protein sequence ID" value="CAB4557325.1"/>
    <property type="molecule type" value="Genomic_DNA"/>
</dbReference>
<dbReference type="GO" id="GO:0015031">
    <property type="term" value="P:protein transport"/>
    <property type="evidence" value="ECO:0007669"/>
    <property type="project" value="UniProtKB-KW"/>
</dbReference>
<evidence type="ECO:0000256" key="1">
    <source>
        <dbReference type="ARBA" id="ARBA00004162"/>
    </source>
</evidence>
<dbReference type="PANTHER" id="PTHR33909:SF1">
    <property type="entry name" value="SEC TRANSLOCON ACCESSORY COMPLEX SUBUNIT YAJC"/>
    <property type="match status" value="1"/>
</dbReference>
<keyword evidence="8 10" id="KW-0472">Membrane</keyword>
<accession>A0A6J6D1V2</accession>
<evidence type="ECO:0000256" key="3">
    <source>
        <dbReference type="ARBA" id="ARBA00022475"/>
    </source>
</evidence>
<evidence type="ECO:0000256" key="8">
    <source>
        <dbReference type="ARBA" id="ARBA00023136"/>
    </source>
</evidence>
<name>A0A6J6D1V2_9ZZZZ</name>
<gene>
    <name evidence="11" type="ORF">UFOPK1537_00690</name>
</gene>
<keyword evidence="4 10" id="KW-0812">Transmembrane</keyword>
<keyword evidence="3" id="KW-1003">Cell membrane</keyword>
<evidence type="ECO:0000256" key="4">
    <source>
        <dbReference type="ARBA" id="ARBA00022692"/>
    </source>
</evidence>
<protein>
    <submittedName>
        <fullName evidence="11">Unannotated protein</fullName>
    </submittedName>
</protein>
<evidence type="ECO:0000256" key="7">
    <source>
        <dbReference type="ARBA" id="ARBA00023010"/>
    </source>
</evidence>
<dbReference type="PANTHER" id="PTHR33909">
    <property type="entry name" value="SEC TRANSLOCON ACCESSORY COMPLEX SUBUNIT YAJC"/>
    <property type="match status" value="1"/>
</dbReference>
<dbReference type="SMART" id="SM01323">
    <property type="entry name" value="YajC"/>
    <property type="match status" value="1"/>
</dbReference>
<proteinExistence type="predicted"/>
<dbReference type="AlphaFoldDB" id="A0A6J6D1V2"/>
<evidence type="ECO:0000256" key="5">
    <source>
        <dbReference type="ARBA" id="ARBA00022927"/>
    </source>
</evidence>
<organism evidence="11">
    <name type="scientific">freshwater metagenome</name>
    <dbReference type="NCBI Taxonomy" id="449393"/>
    <lineage>
        <taxon>unclassified sequences</taxon>
        <taxon>metagenomes</taxon>
        <taxon>ecological metagenomes</taxon>
    </lineage>
</organism>